<gene>
    <name evidence="2" type="ORF">IC608_10855</name>
</gene>
<dbReference type="AlphaFoldDB" id="A0A927ITM5"/>
<dbReference type="GO" id="GO:0006629">
    <property type="term" value="P:lipid metabolic process"/>
    <property type="evidence" value="ECO:0007669"/>
    <property type="project" value="InterPro"/>
</dbReference>
<dbReference type="Proteomes" id="UP000654108">
    <property type="component" value="Unassembled WGS sequence"/>
</dbReference>
<accession>A0A927ITM5</accession>
<protein>
    <submittedName>
        <fullName evidence="2">Glycerophosphodiester phosphodiesterase</fullName>
    </submittedName>
</protein>
<dbReference type="Pfam" id="PF03009">
    <property type="entry name" value="GDPD"/>
    <property type="match status" value="1"/>
</dbReference>
<keyword evidence="3" id="KW-1185">Reference proteome</keyword>
<dbReference type="PANTHER" id="PTHR46211:SF14">
    <property type="entry name" value="GLYCEROPHOSPHODIESTER PHOSPHODIESTERASE"/>
    <property type="match status" value="1"/>
</dbReference>
<proteinExistence type="predicted"/>
<organism evidence="2 3">
    <name type="scientific">Devosia oryzisoli</name>
    <dbReference type="NCBI Taxonomy" id="2774138"/>
    <lineage>
        <taxon>Bacteria</taxon>
        <taxon>Pseudomonadati</taxon>
        <taxon>Pseudomonadota</taxon>
        <taxon>Alphaproteobacteria</taxon>
        <taxon>Hyphomicrobiales</taxon>
        <taxon>Devosiaceae</taxon>
        <taxon>Devosia</taxon>
    </lineage>
</organism>
<name>A0A927ITM5_9HYPH</name>
<dbReference type="PANTHER" id="PTHR46211">
    <property type="entry name" value="GLYCEROPHOSPHORYL DIESTER PHOSPHODIESTERASE"/>
    <property type="match status" value="1"/>
</dbReference>
<dbReference type="RefSeq" id="WP_191775224.1">
    <property type="nucleotide sequence ID" value="NZ_JACYFU010000002.1"/>
</dbReference>
<dbReference type="EMBL" id="JACYFU010000002">
    <property type="protein sequence ID" value="MBD8065973.1"/>
    <property type="molecule type" value="Genomic_DNA"/>
</dbReference>
<dbReference type="InterPro" id="IPR030395">
    <property type="entry name" value="GP_PDE_dom"/>
</dbReference>
<comment type="caution">
    <text evidence="2">The sequence shown here is derived from an EMBL/GenBank/DDBJ whole genome shotgun (WGS) entry which is preliminary data.</text>
</comment>
<dbReference type="Gene3D" id="3.20.20.190">
    <property type="entry name" value="Phosphatidylinositol (PI) phosphodiesterase"/>
    <property type="match status" value="1"/>
</dbReference>
<sequence>MVKILGHRGARDLWPENTLQGFLNAVDLGVDIVEFDVHLSADGVPFVMHDGMLDRTSHGTGPLSRHTADELRAIKLRDTDETIPTLDMVLDSLAPTAIELAIEIKTNFDSSPYPEVERLVLDALARRNLVNRAMILSFVPQCLERTRRLSSEIGLQACLWRPQADFQGGLENALQRLSAIPGAIAALQEDMFALNEEIAFRLMPPDRLAVAVNNKPARLHYWLSRNVRHVSTDRPDMALGLRDGGKSPSDY</sequence>
<dbReference type="InterPro" id="IPR017946">
    <property type="entry name" value="PLC-like_Pdiesterase_TIM-brl"/>
</dbReference>
<dbReference type="PROSITE" id="PS51704">
    <property type="entry name" value="GP_PDE"/>
    <property type="match status" value="1"/>
</dbReference>
<dbReference type="SUPFAM" id="SSF51695">
    <property type="entry name" value="PLC-like phosphodiesterases"/>
    <property type="match status" value="1"/>
</dbReference>
<evidence type="ECO:0000313" key="3">
    <source>
        <dbReference type="Proteomes" id="UP000654108"/>
    </source>
</evidence>
<evidence type="ECO:0000313" key="2">
    <source>
        <dbReference type="EMBL" id="MBD8065973.1"/>
    </source>
</evidence>
<feature type="domain" description="GP-PDE" evidence="1">
    <location>
        <begin position="2"/>
        <end position="242"/>
    </location>
</feature>
<dbReference type="GO" id="GO:0008081">
    <property type="term" value="F:phosphoric diester hydrolase activity"/>
    <property type="evidence" value="ECO:0007669"/>
    <property type="project" value="InterPro"/>
</dbReference>
<evidence type="ECO:0000259" key="1">
    <source>
        <dbReference type="PROSITE" id="PS51704"/>
    </source>
</evidence>
<reference evidence="2" key="1">
    <citation type="submission" date="2020-09" db="EMBL/GenBank/DDBJ databases">
        <title>Genome seq and assembly of Devosia sp.</title>
        <authorList>
            <person name="Chhetri G."/>
        </authorList>
    </citation>
    <scope>NUCLEOTIDE SEQUENCE</scope>
    <source>
        <strain evidence="2">PTR5</strain>
    </source>
</reference>